<protein>
    <recommendedName>
        <fullName evidence="3">NmrA-like domain-containing protein</fullName>
    </recommendedName>
</protein>
<reference evidence="4 5" key="1">
    <citation type="journal article" date="2019" name="Sci. Rep.">
        <title>A high-quality genome of Eragrostis curvula grass provides insights into Poaceae evolution and supports new strategies to enhance forage quality.</title>
        <authorList>
            <person name="Carballo J."/>
            <person name="Santos B.A.C.M."/>
            <person name="Zappacosta D."/>
            <person name="Garbus I."/>
            <person name="Selva J.P."/>
            <person name="Gallo C.A."/>
            <person name="Diaz A."/>
            <person name="Albertini E."/>
            <person name="Caccamo M."/>
            <person name="Echenique V."/>
        </authorList>
    </citation>
    <scope>NUCLEOTIDE SEQUENCE [LARGE SCALE GENOMIC DNA]</scope>
    <source>
        <strain evidence="5">cv. Victoria</strain>
        <tissue evidence="4">Leaf</tissue>
    </source>
</reference>
<keyword evidence="5" id="KW-1185">Reference proteome</keyword>
<gene>
    <name evidence="4" type="ORF">EJB05_32809</name>
</gene>
<dbReference type="Gene3D" id="3.90.25.10">
    <property type="entry name" value="UDP-galactose 4-epimerase, domain 1"/>
    <property type="match status" value="1"/>
</dbReference>
<name>A0A5J9UHZ8_9POAL</name>
<dbReference type="Pfam" id="PF20100">
    <property type="entry name" value="DUF6490"/>
    <property type="match status" value="1"/>
</dbReference>
<feature type="transmembrane region" description="Helical" evidence="2">
    <location>
        <begin position="23"/>
        <end position="42"/>
    </location>
</feature>
<feature type="transmembrane region" description="Helical" evidence="2">
    <location>
        <begin position="48"/>
        <end position="71"/>
    </location>
</feature>
<dbReference type="Proteomes" id="UP000324897">
    <property type="component" value="Unassembled WGS sequence"/>
</dbReference>
<dbReference type="InterPro" id="IPR045501">
    <property type="entry name" value="DUF6490"/>
</dbReference>
<dbReference type="PANTHER" id="PTHR43349:SF30">
    <property type="entry name" value="NMRA-LIKE DOMAIN-CONTAINING PROTEIN"/>
    <property type="match status" value="1"/>
</dbReference>
<dbReference type="InterPro" id="IPR050608">
    <property type="entry name" value="NmrA-type/Isoflavone_red_sf"/>
</dbReference>
<dbReference type="Gene3D" id="3.40.50.720">
    <property type="entry name" value="NAD(P)-binding Rossmann-like Domain"/>
    <property type="match status" value="1"/>
</dbReference>
<organism evidence="4 5">
    <name type="scientific">Eragrostis curvula</name>
    <name type="common">weeping love grass</name>
    <dbReference type="NCBI Taxonomy" id="38414"/>
    <lineage>
        <taxon>Eukaryota</taxon>
        <taxon>Viridiplantae</taxon>
        <taxon>Streptophyta</taxon>
        <taxon>Embryophyta</taxon>
        <taxon>Tracheophyta</taxon>
        <taxon>Spermatophyta</taxon>
        <taxon>Magnoliopsida</taxon>
        <taxon>Liliopsida</taxon>
        <taxon>Poales</taxon>
        <taxon>Poaceae</taxon>
        <taxon>PACMAD clade</taxon>
        <taxon>Chloridoideae</taxon>
        <taxon>Eragrostideae</taxon>
        <taxon>Eragrostidinae</taxon>
        <taxon>Eragrostis</taxon>
    </lineage>
</organism>
<dbReference type="SUPFAM" id="SSF51735">
    <property type="entry name" value="NAD(P)-binding Rossmann-fold domains"/>
    <property type="match status" value="1"/>
</dbReference>
<dbReference type="InterPro" id="IPR008030">
    <property type="entry name" value="NmrA-like"/>
</dbReference>
<dbReference type="AlphaFoldDB" id="A0A5J9UHZ8"/>
<accession>A0A5J9UHZ8</accession>
<feature type="region of interest" description="Disordered" evidence="1">
    <location>
        <begin position="109"/>
        <end position="136"/>
    </location>
</feature>
<comment type="caution">
    <text evidence="4">The sequence shown here is derived from an EMBL/GenBank/DDBJ whole genome shotgun (WGS) entry which is preliminary data.</text>
</comment>
<feature type="non-terminal residue" evidence="4">
    <location>
        <position position="1"/>
    </location>
</feature>
<dbReference type="Pfam" id="PF05368">
    <property type="entry name" value="NmrA"/>
    <property type="match status" value="1"/>
</dbReference>
<evidence type="ECO:0000256" key="2">
    <source>
        <dbReference type="SAM" id="Phobius"/>
    </source>
</evidence>
<evidence type="ECO:0000256" key="1">
    <source>
        <dbReference type="SAM" id="MobiDB-lite"/>
    </source>
</evidence>
<keyword evidence="2" id="KW-0472">Membrane</keyword>
<dbReference type="InterPro" id="IPR036291">
    <property type="entry name" value="NAD(P)-bd_dom_sf"/>
</dbReference>
<evidence type="ECO:0000313" key="5">
    <source>
        <dbReference type="Proteomes" id="UP000324897"/>
    </source>
</evidence>
<dbReference type="PANTHER" id="PTHR43349">
    <property type="entry name" value="PINORESINOL REDUCTASE-RELATED"/>
    <property type="match status" value="1"/>
</dbReference>
<feature type="compositionally biased region" description="Low complexity" evidence="1">
    <location>
        <begin position="117"/>
        <end position="128"/>
    </location>
</feature>
<dbReference type="EMBL" id="RWGY01000026">
    <property type="protein sequence ID" value="TVU23074.1"/>
    <property type="molecule type" value="Genomic_DNA"/>
</dbReference>
<sequence>VRIPSAAAAAQPPAAMDRDGRPGWLTSLGLAFLSFNCGMAIYRSIHDPYAVAFIVVAYLALILLFRCLHLLERNAPGRRGRGLKATVWGLATLLTVMFSYKSCRSGARSSSGPWGCSPQAQASMPSSSRARRNPEATTHLSLDFSQSTMSVEICNLHDIFYKNHNEMNRGLQGDMNEHESLVAACKHADVVISAVGHRGPEDLEDGQLKIVAAIKEAGGNIKRFVPSEYGCDVDQAGEEQEAVAVEPARSILLAKHRVREAVREAGIPHTFICSYWAHGFVLPRLGDPQIDAPPTTKATVFGDDKTRVIFVHEKDMSMLVMRAVEDPRTLNKILYVRPPANICSFSHLVSLWEDKIGRSLDKYHMPQEELLKRIQESPFPLNFQLAMVHATVAAGVCDQAIHESTGVEATQLYPDFNFATVHDYMDSLLLPAHPHLINNPTTTA</sequence>
<feature type="domain" description="NmrA-like" evidence="3">
    <location>
        <begin position="171"/>
        <end position="425"/>
    </location>
</feature>
<dbReference type="Gramene" id="TVU23074">
    <property type="protein sequence ID" value="TVU23074"/>
    <property type="gene ID" value="EJB05_32809"/>
</dbReference>
<evidence type="ECO:0000259" key="3">
    <source>
        <dbReference type="Pfam" id="PF05368"/>
    </source>
</evidence>
<keyword evidence="2" id="KW-0812">Transmembrane</keyword>
<proteinExistence type="predicted"/>
<feature type="transmembrane region" description="Helical" evidence="2">
    <location>
        <begin position="83"/>
        <end position="100"/>
    </location>
</feature>
<dbReference type="OrthoDB" id="419598at2759"/>
<keyword evidence="2" id="KW-1133">Transmembrane helix</keyword>
<evidence type="ECO:0000313" key="4">
    <source>
        <dbReference type="EMBL" id="TVU23074.1"/>
    </source>
</evidence>